<comment type="caution">
    <text evidence="1">The sequence shown here is derived from an EMBL/GenBank/DDBJ whole genome shotgun (WGS) entry which is preliminary data.</text>
</comment>
<evidence type="ECO:0000313" key="1">
    <source>
        <dbReference type="EMBL" id="KAI4330861.1"/>
    </source>
</evidence>
<name>A0ACB9N3K7_9MYRT</name>
<dbReference type="EMBL" id="CM042887">
    <property type="protein sequence ID" value="KAI4330861.1"/>
    <property type="molecule type" value="Genomic_DNA"/>
</dbReference>
<sequence>MIRAYSSSSSSSHRYACLRMYKEMLHRRIVPDCLTFPFLLKESVNGPGNAEAGRSIHGHVIKFGFCGDTFISNSLISLYSVYADSGDVARELFEEMPVKDLVSWNSVIIGYLRRDDLDEAREMFERMIERNVITWNSMITGFAQGGRPKEALEIFLEMEKTRDPAAKPDKITIASALSACASLGALDFGKRLHDYLRKNGIELDIVIKTALIDMYGKCGSIEEASKTFRAMPSKDNMAWTAMISAFALHGCCEVAFQLLEEMENQGLRPNHVTFVALLSACAHSGSVEKGRQCFKVMKSVYGMEQQVHHYACMVDILSRAGLFGEAEALIREMPMEPDSYVWGALLAGCQMHGNVHLGESVAKRLISMDPENHAFYVSMQGMYAKAGRFEDRNAIRALMDGRGIRKEVPGNSFIEIGGIVHEFSIRGSPGVNLEGLLHVLNCLCEVG</sequence>
<protein>
    <submittedName>
        <fullName evidence="1">Uncharacterized protein</fullName>
    </submittedName>
</protein>
<proteinExistence type="predicted"/>
<keyword evidence="2" id="KW-1185">Reference proteome</keyword>
<accession>A0ACB9N3K7</accession>
<reference evidence="2" key="1">
    <citation type="journal article" date="2023" name="Front. Plant Sci.">
        <title>Chromosomal-level genome assembly of Melastoma candidum provides insights into trichome evolution.</title>
        <authorList>
            <person name="Zhong Y."/>
            <person name="Wu W."/>
            <person name="Sun C."/>
            <person name="Zou P."/>
            <person name="Liu Y."/>
            <person name="Dai S."/>
            <person name="Zhou R."/>
        </authorList>
    </citation>
    <scope>NUCLEOTIDE SEQUENCE [LARGE SCALE GENOMIC DNA]</scope>
</reference>
<gene>
    <name evidence="1" type="ORF">MLD38_029106</name>
</gene>
<dbReference type="Proteomes" id="UP001057402">
    <property type="component" value="Chromosome 8"/>
</dbReference>
<evidence type="ECO:0000313" key="2">
    <source>
        <dbReference type="Proteomes" id="UP001057402"/>
    </source>
</evidence>
<organism evidence="1 2">
    <name type="scientific">Melastoma candidum</name>
    <dbReference type="NCBI Taxonomy" id="119954"/>
    <lineage>
        <taxon>Eukaryota</taxon>
        <taxon>Viridiplantae</taxon>
        <taxon>Streptophyta</taxon>
        <taxon>Embryophyta</taxon>
        <taxon>Tracheophyta</taxon>
        <taxon>Spermatophyta</taxon>
        <taxon>Magnoliopsida</taxon>
        <taxon>eudicotyledons</taxon>
        <taxon>Gunneridae</taxon>
        <taxon>Pentapetalae</taxon>
        <taxon>rosids</taxon>
        <taxon>malvids</taxon>
        <taxon>Myrtales</taxon>
        <taxon>Melastomataceae</taxon>
        <taxon>Melastomatoideae</taxon>
        <taxon>Melastomateae</taxon>
        <taxon>Melastoma</taxon>
    </lineage>
</organism>